<feature type="chain" id="PRO_5010867734" evidence="6">
    <location>
        <begin position="27"/>
        <end position="444"/>
    </location>
</feature>
<keyword evidence="1" id="KW-1003">Cell membrane</keyword>
<dbReference type="Proteomes" id="UP000193711">
    <property type="component" value="Unassembled WGS sequence"/>
</dbReference>
<sequence>MTPFTRRQLIAAGLGTAALGGLTACATPGTVSVNAGPAIPAASGPIRLQYWAWLKDLQKVCDVWNASHPEVQVDAVWIPGGNAGGYQKLYSALAAGGGPDIGQVEMRSLPEFMLVNGLVDLNRYGAEQYADRYDPTLWGQVSYTGGVYGIPQDSGPMAFFYQPEVLGQVGAEPPTTWDDWAAVAAELRGVDSYIDCFPLADASVFAAFATQAGAQWLTAEEDGWVIDMTDDATTQVAQFFDIAIDQDLVQTGYGAYSPAWFAAAANGGIASCTTGSWGDALIQGVSGGSGKWRVAPMPVWGDTGFGSSFLGGSTAAVFASSKHPQEALEFAVWMTTSQEGIDAMIANSGIGWSPAVGEIGTARKGPSEFFSGENYNEEVLVPASEEQNPDWSWWPVTQQSFNILSDGFRKKASGVTLVDAVAEAENQIITVFENKGLSIRKASA</sequence>
<evidence type="ECO:0000256" key="4">
    <source>
        <dbReference type="ARBA" id="ARBA00023139"/>
    </source>
</evidence>
<feature type="signal peptide" evidence="6">
    <location>
        <begin position="1"/>
        <end position="26"/>
    </location>
</feature>
<keyword evidence="3" id="KW-0472">Membrane</keyword>
<dbReference type="OrthoDB" id="2515046at2"/>
<gene>
    <name evidence="7" type="ORF">SAMN06295885_2490</name>
</gene>
<dbReference type="EMBL" id="FXBM01000002">
    <property type="protein sequence ID" value="SMH45162.1"/>
    <property type="molecule type" value="Genomic_DNA"/>
</dbReference>
<name>A0A1X7P2X1_9MICO</name>
<dbReference type="InterPro" id="IPR006059">
    <property type="entry name" value="SBP"/>
</dbReference>
<dbReference type="AlphaFoldDB" id="A0A1X7P2X1"/>
<dbReference type="InterPro" id="IPR050490">
    <property type="entry name" value="Bact_solute-bd_prot1"/>
</dbReference>
<dbReference type="STRING" id="1891671.SAMN06295885_2490"/>
<evidence type="ECO:0000256" key="1">
    <source>
        <dbReference type="ARBA" id="ARBA00022475"/>
    </source>
</evidence>
<evidence type="ECO:0000256" key="5">
    <source>
        <dbReference type="ARBA" id="ARBA00023288"/>
    </source>
</evidence>
<dbReference type="SUPFAM" id="SSF53850">
    <property type="entry name" value="Periplasmic binding protein-like II"/>
    <property type="match status" value="1"/>
</dbReference>
<organism evidence="7 8">
    <name type="scientific">Rathayibacter oskolensis</name>
    <dbReference type="NCBI Taxonomy" id="1891671"/>
    <lineage>
        <taxon>Bacteria</taxon>
        <taxon>Bacillati</taxon>
        <taxon>Actinomycetota</taxon>
        <taxon>Actinomycetes</taxon>
        <taxon>Micrococcales</taxon>
        <taxon>Microbacteriaceae</taxon>
        <taxon>Rathayibacter</taxon>
    </lineage>
</organism>
<dbReference type="Gene3D" id="3.40.190.10">
    <property type="entry name" value="Periplasmic binding protein-like II"/>
    <property type="match status" value="1"/>
</dbReference>
<dbReference type="RefSeq" id="WP_085476885.1">
    <property type="nucleotide sequence ID" value="NZ_FXBM01000002.1"/>
</dbReference>
<dbReference type="PANTHER" id="PTHR43649">
    <property type="entry name" value="ARABINOSE-BINDING PROTEIN-RELATED"/>
    <property type="match status" value="1"/>
</dbReference>
<dbReference type="PROSITE" id="PS51257">
    <property type="entry name" value="PROKAR_LIPOPROTEIN"/>
    <property type="match status" value="1"/>
</dbReference>
<evidence type="ECO:0000313" key="7">
    <source>
        <dbReference type="EMBL" id="SMH45162.1"/>
    </source>
</evidence>
<keyword evidence="5" id="KW-0449">Lipoprotein</keyword>
<accession>A0A1X7P2X1</accession>
<dbReference type="PANTHER" id="PTHR43649:SF33">
    <property type="entry name" value="POLYGALACTURONAN_RHAMNOGALACTURONAN-BINDING PROTEIN YTCQ"/>
    <property type="match status" value="1"/>
</dbReference>
<dbReference type="PROSITE" id="PS51318">
    <property type="entry name" value="TAT"/>
    <property type="match status" value="1"/>
</dbReference>
<proteinExistence type="predicted"/>
<dbReference type="Pfam" id="PF01547">
    <property type="entry name" value="SBP_bac_1"/>
    <property type="match status" value="1"/>
</dbReference>
<evidence type="ECO:0000256" key="2">
    <source>
        <dbReference type="ARBA" id="ARBA00022729"/>
    </source>
</evidence>
<evidence type="ECO:0000313" key="8">
    <source>
        <dbReference type="Proteomes" id="UP000193711"/>
    </source>
</evidence>
<keyword evidence="4" id="KW-0564">Palmitate</keyword>
<evidence type="ECO:0000256" key="3">
    <source>
        <dbReference type="ARBA" id="ARBA00023136"/>
    </source>
</evidence>
<evidence type="ECO:0000256" key="6">
    <source>
        <dbReference type="SAM" id="SignalP"/>
    </source>
</evidence>
<dbReference type="InterPro" id="IPR006311">
    <property type="entry name" value="TAT_signal"/>
</dbReference>
<keyword evidence="8" id="KW-1185">Reference proteome</keyword>
<protein>
    <submittedName>
        <fullName evidence="7">Carbohydrate ABC transporter substrate-binding protein, CUT1 family</fullName>
    </submittedName>
</protein>
<reference evidence="8" key="1">
    <citation type="submission" date="2017-04" db="EMBL/GenBank/DDBJ databases">
        <authorList>
            <person name="Varghese N."/>
            <person name="Submissions S."/>
        </authorList>
    </citation>
    <scope>NUCLEOTIDE SEQUENCE [LARGE SCALE GENOMIC DNA]</scope>
    <source>
        <strain evidence="8">VKM Ac-2121</strain>
    </source>
</reference>
<keyword evidence="2 6" id="KW-0732">Signal</keyword>